<sequence length="127" mass="13603">MMADPIGEFSLKHTGNTYGTNSDGEMTSSVNFQGEATGFGTVWGTLISSNALSETNATSGEVQWVGEAFLEDGSVLGGIGNGTWEKSENEHLWKLVVHVDLSNGEKHRSEGSIDLESLIYTGKIYQG</sequence>
<name>A0A2A5WA45_9GAMM</name>
<accession>A0A2A5WA45</accession>
<evidence type="ECO:0000313" key="1">
    <source>
        <dbReference type="EMBL" id="PDH33349.1"/>
    </source>
</evidence>
<evidence type="ECO:0000313" key="2">
    <source>
        <dbReference type="Proteomes" id="UP000219329"/>
    </source>
</evidence>
<gene>
    <name evidence="1" type="ORF">CNF02_09165</name>
</gene>
<dbReference type="AlphaFoldDB" id="A0A2A5WA45"/>
<reference evidence="1 2" key="1">
    <citation type="submission" date="2017-08" db="EMBL/GenBank/DDBJ databases">
        <title>Fine stratification of microbial communities through a metagenomic profile of the photic zone.</title>
        <authorList>
            <person name="Haro-Moreno J.M."/>
            <person name="Lopez-Perez M."/>
            <person name="De La Torre J."/>
            <person name="Picazo A."/>
            <person name="Camacho A."/>
            <person name="Rodriguez-Valera F."/>
        </authorList>
    </citation>
    <scope>NUCLEOTIDE SEQUENCE [LARGE SCALE GENOMIC DNA]</scope>
    <source>
        <strain evidence="1">MED-G28</strain>
    </source>
</reference>
<dbReference type="EMBL" id="NTJZ01000009">
    <property type="protein sequence ID" value="PDH33349.1"/>
    <property type="molecule type" value="Genomic_DNA"/>
</dbReference>
<organism evidence="1 2">
    <name type="scientific">OM182 bacterium MED-G28</name>
    <dbReference type="NCBI Taxonomy" id="1986256"/>
    <lineage>
        <taxon>Bacteria</taxon>
        <taxon>Pseudomonadati</taxon>
        <taxon>Pseudomonadota</taxon>
        <taxon>Gammaproteobacteria</taxon>
        <taxon>OMG group</taxon>
        <taxon>OM182 clade</taxon>
    </lineage>
</organism>
<protein>
    <submittedName>
        <fullName evidence="1">Uncharacterized protein</fullName>
    </submittedName>
</protein>
<comment type="caution">
    <text evidence="1">The sequence shown here is derived from an EMBL/GenBank/DDBJ whole genome shotgun (WGS) entry which is preliminary data.</text>
</comment>
<dbReference type="Proteomes" id="UP000219329">
    <property type="component" value="Unassembled WGS sequence"/>
</dbReference>
<proteinExistence type="predicted"/>